<dbReference type="Proteomes" id="UP000664940">
    <property type="component" value="Unassembled WGS sequence"/>
</dbReference>
<evidence type="ECO:0000256" key="10">
    <source>
        <dbReference type="ARBA" id="ARBA00023157"/>
    </source>
</evidence>
<dbReference type="GO" id="GO:0045087">
    <property type="term" value="P:innate immune response"/>
    <property type="evidence" value="ECO:0007669"/>
    <property type="project" value="UniProtKB-KW"/>
</dbReference>
<keyword evidence="3" id="KW-0399">Innate immunity</keyword>
<proteinExistence type="inferred from homology"/>
<dbReference type="GO" id="GO:0006958">
    <property type="term" value="P:complement activation, classical pathway"/>
    <property type="evidence" value="ECO:0007669"/>
    <property type="project" value="UniProtKB-KW"/>
</dbReference>
<dbReference type="SMART" id="SM00032">
    <property type="entry name" value="CCP"/>
    <property type="match status" value="11"/>
</dbReference>
<dbReference type="PANTHER" id="PTHR45656">
    <property type="entry name" value="PROTEIN CBR-CLEC-78"/>
    <property type="match status" value="1"/>
</dbReference>
<evidence type="ECO:0000313" key="14">
    <source>
        <dbReference type="EMBL" id="KAF6074251.1"/>
    </source>
</evidence>
<keyword evidence="11" id="KW-0325">Glycoprotein</keyword>
<evidence type="ECO:0000256" key="6">
    <source>
        <dbReference type="ARBA" id="ARBA00022737"/>
    </source>
</evidence>
<dbReference type="FunFam" id="2.10.70.10:FF:000038">
    <property type="entry name" value="Complement component receptor type 1"/>
    <property type="match status" value="1"/>
</dbReference>
<comment type="similarity">
    <text evidence="2">Belongs to the receptors of complement activation (RCA) family.</text>
</comment>
<dbReference type="GO" id="GO:0016020">
    <property type="term" value="C:membrane"/>
    <property type="evidence" value="ECO:0007669"/>
    <property type="project" value="UniProtKB-SubCell"/>
</dbReference>
<evidence type="ECO:0000256" key="12">
    <source>
        <dbReference type="PROSITE-ProRule" id="PRU00302"/>
    </source>
</evidence>
<feature type="disulfide bond" evidence="12">
    <location>
        <begin position="170"/>
        <end position="213"/>
    </location>
</feature>
<dbReference type="FunFam" id="2.10.70.10:FF:000044">
    <property type="entry name" value="Complement component receptor type 1"/>
    <property type="match status" value="1"/>
</dbReference>
<feature type="domain" description="Sushi" evidence="13">
    <location>
        <begin position="425"/>
        <end position="486"/>
    </location>
</feature>
<evidence type="ECO:0000259" key="13">
    <source>
        <dbReference type="PROSITE" id="PS50923"/>
    </source>
</evidence>
<feature type="domain" description="Sushi" evidence="13">
    <location>
        <begin position="558"/>
        <end position="615"/>
    </location>
</feature>
<evidence type="ECO:0000256" key="4">
    <source>
        <dbReference type="ARBA" id="ARBA00022659"/>
    </source>
</evidence>
<dbReference type="FunFam" id="2.10.70.10:FF:000014">
    <property type="entry name" value="Membrane cofactor protein"/>
    <property type="match status" value="2"/>
</dbReference>
<dbReference type="SUPFAM" id="SSF57535">
    <property type="entry name" value="Complement control module/SCR domain"/>
    <property type="match status" value="11"/>
</dbReference>
<evidence type="ECO:0000256" key="2">
    <source>
        <dbReference type="ARBA" id="ARBA00010908"/>
    </source>
</evidence>
<evidence type="ECO:0000256" key="3">
    <source>
        <dbReference type="ARBA" id="ARBA00022588"/>
    </source>
</evidence>
<feature type="domain" description="Sushi" evidence="13">
    <location>
        <begin position="109"/>
        <end position="166"/>
    </location>
</feature>
<feature type="domain" description="Sushi" evidence="13">
    <location>
        <begin position="168"/>
        <end position="228"/>
    </location>
</feature>
<feature type="domain" description="Sushi" evidence="13">
    <location>
        <begin position="364"/>
        <end position="424"/>
    </location>
</feature>
<feature type="domain" description="Sushi" evidence="13">
    <location>
        <begin position="678"/>
        <end position="740"/>
    </location>
</feature>
<protein>
    <submittedName>
        <fullName evidence="14">Complement C3b/C4b receptor 1 like</fullName>
    </submittedName>
</protein>
<dbReference type="GO" id="GO:0030449">
    <property type="term" value="P:regulation of complement activation"/>
    <property type="evidence" value="ECO:0007669"/>
    <property type="project" value="UniProtKB-ARBA"/>
</dbReference>
<keyword evidence="6" id="KW-0677">Repeat</keyword>
<dbReference type="InterPro" id="IPR051277">
    <property type="entry name" value="SEZ6_CSMD_C4BPB_Regulators"/>
</dbReference>
<evidence type="ECO:0000256" key="5">
    <source>
        <dbReference type="ARBA" id="ARBA00022729"/>
    </source>
</evidence>
<keyword evidence="8" id="KW-0180">Complement pathway</keyword>
<reference evidence="14 15" key="1">
    <citation type="journal article" date="2020" name="Nature">
        <title>Six reference-quality genomes reveal evolution of bat adaptations.</title>
        <authorList>
            <person name="Jebb D."/>
            <person name="Huang Z."/>
            <person name="Pippel M."/>
            <person name="Hughes G.M."/>
            <person name="Lavrichenko K."/>
            <person name="Devanna P."/>
            <person name="Winkler S."/>
            <person name="Jermiin L.S."/>
            <person name="Skirmuntt E.C."/>
            <person name="Katzourakis A."/>
            <person name="Burkitt-Gray L."/>
            <person name="Ray D.A."/>
            <person name="Sullivan K.A.M."/>
            <person name="Roscito J.G."/>
            <person name="Kirilenko B.M."/>
            <person name="Davalos L.M."/>
            <person name="Corthals A.P."/>
            <person name="Power M.L."/>
            <person name="Jones G."/>
            <person name="Ransome R.D."/>
            <person name="Dechmann D.K.N."/>
            <person name="Locatelli A.G."/>
            <person name="Puechmaille S.J."/>
            <person name="Fedrigo O."/>
            <person name="Jarvis E.D."/>
            <person name="Hiller M."/>
            <person name="Vernes S.C."/>
            <person name="Myers E.W."/>
            <person name="Teeling E.C."/>
        </authorList>
    </citation>
    <scope>NUCLEOTIDE SEQUENCE [LARGE SCALE GENOMIC DNA]</scope>
    <source>
        <strain evidence="14">Bat1K_MPI-CBG_1</strain>
    </source>
</reference>
<feature type="domain" description="Sushi" evidence="13">
    <location>
        <begin position="617"/>
        <end position="677"/>
    </location>
</feature>
<feature type="disulfide bond" evidence="12">
    <location>
        <begin position="366"/>
        <end position="409"/>
    </location>
</feature>
<keyword evidence="7" id="KW-0391">Immunity</keyword>
<evidence type="ECO:0000256" key="11">
    <source>
        <dbReference type="ARBA" id="ARBA00023180"/>
    </source>
</evidence>
<name>A0A833YJP1_9CHIR</name>
<dbReference type="AlphaFoldDB" id="A0A833YJP1"/>
<feature type="disulfide bond" evidence="12">
    <location>
        <begin position="648"/>
        <end position="675"/>
    </location>
</feature>
<dbReference type="FunFam" id="2.10.70.10:FF:000008">
    <property type="entry name" value="Complement receptor type 1"/>
    <property type="match status" value="1"/>
</dbReference>
<feature type="domain" description="Sushi" evidence="13">
    <location>
        <begin position="38"/>
        <end position="107"/>
    </location>
</feature>
<evidence type="ECO:0000256" key="9">
    <source>
        <dbReference type="ARBA" id="ARBA00023136"/>
    </source>
</evidence>
<keyword evidence="5" id="KW-0732">Signal</keyword>
<feature type="disulfide bond" evidence="12">
    <location>
        <begin position="199"/>
        <end position="226"/>
    </location>
</feature>
<dbReference type="PANTHER" id="PTHR45656:SF3">
    <property type="entry name" value="CUB AND SUSHI DOMAIN-CONTAINING PROTEIN 1"/>
    <property type="match status" value="1"/>
</dbReference>
<dbReference type="Pfam" id="PF00084">
    <property type="entry name" value="Sushi"/>
    <property type="match status" value="11"/>
</dbReference>
<feature type="disulfide bond" evidence="12">
    <location>
        <begin position="139"/>
        <end position="166"/>
    </location>
</feature>
<dbReference type="FunFam" id="2.10.70.10:FF:000070">
    <property type="entry name" value="Complement C3d receptor 2"/>
    <property type="match status" value="1"/>
</dbReference>
<feature type="domain" description="Sushi" evidence="13">
    <location>
        <begin position="487"/>
        <end position="556"/>
    </location>
</feature>
<feature type="disulfide bond" evidence="12">
    <location>
        <begin position="619"/>
        <end position="662"/>
    </location>
</feature>
<dbReference type="InterPro" id="IPR035976">
    <property type="entry name" value="Sushi/SCR/CCP_sf"/>
</dbReference>
<dbReference type="FunFam" id="2.10.70.10:FF:000033">
    <property type="entry name" value="Complement receptor type 1"/>
    <property type="match status" value="2"/>
</dbReference>
<feature type="domain" description="Sushi" evidence="13">
    <location>
        <begin position="229"/>
        <end position="291"/>
    </location>
</feature>
<dbReference type="EMBL" id="JABVXQ010000015">
    <property type="protein sequence ID" value="KAF6074251.1"/>
    <property type="molecule type" value="Genomic_DNA"/>
</dbReference>
<keyword evidence="4 12" id="KW-0768">Sushi</keyword>
<dbReference type="InterPro" id="IPR000436">
    <property type="entry name" value="Sushi_SCR_CCP_dom"/>
</dbReference>
<evidence type="ECO:0000313" key="15">
    <source>
        <dbReference type="Proteomes" id="UP000664940"/>
    </source>
</evidence>
<dbReference type="Gene3D" id="2.10.70.10">
    <property type="entry name" value="Complement Module, domain 1"/>
    <property type="match status" value="11"/>
</dbReference>
<comment type="caution">
    <text evidence="12">Lacks conserved residue(s) required for the propagation of feature annotation.</text>
</comment>
<keyword evidence="9" id="KW-0472">Membrane</keyword>
<evidence type="ECO:0000256" key="7">
    <source>
        <dbReference type="ARBA" id="ARBA00022859"/>
    </source>
</evidence>
<organism evidence="14 15">
    <name type="scientific">Phyllostomus discolor</name>
    <name type="common">pale spear-nosed bat</name>
    <dbReference type="NCBI Taxonomy" id="89673"/>
    <lineage>
        <taxon>Eukaryota</taxon>
        <taxon>Metazoa</taxon>
        <taxon>Chordata</taxon>
        <taxon>Craniata</taxon>
        <taxon>Vertebrata</taxon>
        <taxon>Euteleostomi</taxon>
        <taxon>Mammalia</taxon>
        <taxon>Eutheria</taxon>
        <taxon>Laurasiatheria</taxon>
        <taxon>Chiroptera</taxon>
        <taxon>Yangochiroptera</taxon>
        <taxon>Phyllostomidae</taxon>
        <taxon>Phyllostominae</taxon>
        <taxon>Phyllostomus</taxon>
    </lineage>
</organism>
<feature type="domain" description="Sushi" evidence="13">
    <location>
        <begin position="292"/>
        <end position="362"/>
    </location>
</feature>
<dbReference type="GO" id="GO:1903659">
    <property type="term" value="P:regulation of complement-dependent cytotoxicity"/>
    <property type="evidence" value="ECO:0007669"/>
    <property type="project" value="UniProtKB-ARBA"/>
</dbReference>
<keyword evidence="14" id="KW-0675">Receptor</keyword>
<evidence type="ECO:0000256" key="1">
    <source>
        <dbReference type="ARBA" id="ARBA00004370"/>
    </source>
</evidence>
<dbReference type="PROSITE" id="PS50923">
    <property type="entry name" value="SUSHI"/>
    <property type="match status" value="11"/>
</dbReference>
<dbReference type="CDD" id="cd00033">
    <property type="entry name" value="CCP"/>
    <property type="match status" value="11"/>
</dbReference>
<keyword evidence="10 12" id="KW-1015">Disulfide bond</keyword>
<evidence type="ECO:0000256" key="8">
    <source>
        <dbReference type="ARBA" id="ARBA00022875"/>
    </source>
</evidence>
<feature type="disulfide bond" evidence="12">
    <location>
        <begin position="588"/>
        <end position="615"/>
    </location>
</feature>
<gene>
    <name evidence="14" type="ORF">HJG60_003271</name>
</gene>
<comment type="subcellular location">
    <subcellularLocation>
        <location evidence="1">Membrane</location>
    </subcellularLocation>
</comment>
<sequence length="758" mass="83758">MDQKTMVHLHNGILCSRKKERAPTLCNSMDGAGKHYGIHCRPPPAIAHGDYYSINREYFPYGTVVTYSCTNRKTREKFVLVGEKSIFCTSQDNRFGTWSGPPPQCLIPNKCTPPEVENGIRVSENRSFFSLNEIVRFRCEPGFVMKGSSSVRCQAQNRWEPELPSCFRVCQPPPEILHGKHTLSDRDSFSPGQEVFYSCEPGYDLRGAASLRCTPQGDWSPAVPRCTVKSCAYFLDQLPNGRVLLPLNLQLGAKVSFVCDEGFHLKGSSASHCVLAGMESLWNSSVPVCEQIVCPNPPDIHNGRHTGKPLEIFPYGKEVTYTCDPHTDRGTTFILTGESTIRCTSDSQGNGIWSGPAPRCGHPGYCKAPEQFLFAKPITLTDGSEFPIGTSLSYKCSPGYFENTFSITCLAKLVWSSAKDICKRKSCGTPPEPINGMVHINTDTQFGSTVNYSCNEGYRLIGESSTACIIVGNIVAWDNKAPVCESITCEPPPAIAHGDYYSTSREYFPYGTVVTYSCTDQRTREKFVLVGEKSIFCTSEDNHSGTWSGPPPQCLIPNKCTPPEVENGIRVSENKSFFSLNEIVRFRCEPGFFMRGPSSVRCQAQNRWEPELPSCFRVCQPPPEILHGEHTLIDKASLSPGQEVFYSCEPGYDLRGAASLLCTPQGDWSPAAPRCVVKSCADFLDQLPNGRVLLPLNLELGAKVSFLCDEGFHLKGSSASHCVLAGMESLWNSSVPVCERSRGTLIIGKFYKEFVEKL</sequence>
<accession>A0A833YJP1</accession>
<comment type="caution">
    <text evidence="14">The sequence shown here is derived from an EMBL/GenBank/DDBJ whole genome shotgun (WGS) entry which is preliminary data.</text>
</comment>